<feature type="transmembrane region" description="Helical" evidence="5">
    <location>
        <begin position="194"/>
        <end position="212"/>
    </location>
</feature>
<comment type="subcellular location">
    <subcellularLocation>
        <location evidence="1">Membrane</location>
        <topology evidence="1">Multi-pass membrane protein</topology>
    </subcellularLocation>
</comment>
<evidence type="ECO:0000313" key="7">
    <source>
        <dbReference type="Proteomes" id="UP000574390"/>
    </source>
</evidence>
<evidence type="ECO:0000256" key="3">
    <source>
        <dbReference type="ARBA" id="ARBA00022989"/>
    </source>
</evidence>
<dbReference type="Pfam" id="PF04241">
    <property type="entry name" value="DUF423"/>
    <property type="match status" value="1"/>
</dbReference>
<proteinExistence type="predicted"/>
<evidence type="ECO:0000313" key="6">
    <source>
        <dbReference type="EMBL" id="KAF4745955.1"/>
    </source>
</evidence>
<evidence type="ECO:0000256" key="2">
    <source>
        <dbReference type="ARBA" id="ARBA00022692"/>
    </source>
</evidence>
<evidence type="ECO:0008006" key="8">
    <source>
        <dbReference type="Google" id="ProtNLM"/>
    </source>
</evidence>
<accession>A0A7J6TLF3</accession>
<dbReference type="Proteomes" id="UP000574390">
    <property type="component" value="Unassembled WGS sequence"/>
</dbReference>
<dbReference type="AlphaFoldDB" id="A0A7J6TLF3"/>
<reference evidence="6 7" key="1">
    <citation type="submission" date="2020-04" db="EMBL/GenBank/DDBJ databases">
        <title>Perkinsus olseni comparative genomics.</title>
        <authorList>
            <person name="Bogema D.R."/>
        </authorList>
    </citation>
    <scope>NUCLEOTIDE SEQUENCE [LARGE SCALE GENOMIC DNA]</scope>
    <source>
        <strain evidence="6">ATCC PRA-205</strain>
    </source>
</reference>
<evidence type="ECO:0000256" key="4">
    <source>
        <dbReference type="ARBA" id="ARBA00023136"/>
    </source>
</evidence>
<dbReference type="PANTHER" id="PTHR43461">
    <property type="entry name" value="TRANSMEMBRANE PROTEIN 256"/>
    <property type="match status" value="1"/>
</dbReference>
<sequence length="214" mass="22497">VREDEIRDIPPCPPHPDVDWFTVWVESDPIEKPAVAPHPLPSEPAISSRHGGLAEHSGIVVIIASITTTIRGSQWSASSPSSSTASSSAAAAAAQSLCTNMMWHRLGCVGACTGVLIDAFGAHGLRSKPNIKPRDIEVWETAARYQILSSIGIIIAANIHEGKGVNYSAVLFTTGTAFFSLTLYALVLTGVKRLGALAPIGGLLMAAGWLAMAF</sequence>
<dbReference type="PANTHER" id="PTHR43461:SF1">
    <property type="entry name" value="TRANSMEMBRANE PROTEIN 256"/>
    <property type="match status" value="1"/>
</dbReference>
<feature type="non-terminal residue" evidence="6">
    <location>
        <position position="214"/>
    </location>
</feature>
<gene>
    <name evidence="6" type="ORF">FOZ62_001429</name>
</gene>
<keyword evidence="4 5" id="KW-0472">Membrane</keyword>
<evidence type="ECO:0000256" key="5">
    <source>
        <dbReference type="SAM" id="Phobius"/>
    </source>
</evidence>
<dbReference type="EMBL" id="JABANM010006417">
    <property type="protein sequence ID" value="KAF4745955.1"/>
    <property type="molecule type" value="Genomic_DNA"/>
</dbReference>
<keyword evidence="2 5" id="KW-0812">Transmembrane</keyword>
<feature type="transmembrane region" description="Helical" evidence="5">
    <location>
        <begin position="165"/>
        <end position="187"/>
    </location>
</feature>
<protein>
    <recommendedName>
        <fullName evidence="8">Transmembrane protein 256</fullName>
    </recommendedName>
</protein>
<dbReference type="InterPro" id="IPR006696">
    <property type="entry name" value="DUF423"/>
</dbReference>
<evidence type="ECO:0000256" key="1">
    <source>
        <dbReference type="ARBA" id="ARBA00004141"/>
    </source>
</evidence>
<keyword evidence="3 5" id="KW-1133">Transmembrane helix</keyword>
<name>A0A7J6TLF3_PEROL</name>
<dbReference type="GO" id="GO:0016020">
    <property type="term" value="C:membrane"/>
    <property type="evidence" value="ECO:0007669"/>
    <property type="project" value="UniProtKB-SubCell"/>
</dbReference>
<organism evidence="6 7">
    <name type="scientific">Perkinsus olseni</name>
    <name type="common">Perkinsus atlanticus</name>
    <dbReference type="NCBI Taxonomy" id="32597"/>
    <lineage>
        <taxon>Eukaryota</taxon>
        <taxon>Sar</taxon>
        <taxon>Alveolata</taxon>
        <taxon>Perkinsozoa</taxon>
        <taxon>Perkinsea</taxon>
        <taxon>Perkinsida</taxon>
        <taxon>Perkinsidae</taxon>
        <taxon>Perkinsus</taxon>
    </lineage>
</organism>
<comment type="caution">
    <text evidence="6">The sequence shown here is derived from an EMBL/GenBank/DDBJ whole genome shotgun (WGS) entry which is preliminary data.</text>
</comment>